<evidence type="ECO:0000313" key="11">
    <source>
        <dbReference type="EMBL" id="KAJ3648073.1"/>
    </source>
</evidence>
<keyword evidence="3" id="KW-1003">Cell membrane</keyword>
<gene>
    <name evidence="11" type="ORF">Zmor_019909</name>
</gene>
<comment type="caution">
    <text evidence="11">The sequence shown here is derived from an EMBL/GenBank/DDBJ whole genome shotgun (WGS) entry which is preliminary data.</text>
</comment>
<dbReference type="Proteomes" id="UP001168821">
    <property type="component" value="Unassembled WGS sequence"/>
</dbReference>
<comment type="subcellular location">
    <subcellularLocation>
        <location evidence="1">Cell membrane</location>
        <topology evidence="1">Multi-pass membrane protein</topology>
    </subcellularLocation>
</comment>
<dbReference type="SUPFAM" id="SSF53850">
    <property type="entry name" value="Periplasmic binding protein-like II"/>
    <property type="match status" value="1"/>
</dbReference>
<evidence type="ECO:0000256" key="6">
    <source>
        <dbReference type="ARBA" id="ARBA00023136"/>
    </source>
</evidence>
<feature type="transmembrane region" description="Helical" evidence="9">
    <location>
        <begin position="307"/>
        <end position="328"/>
    </location>
</feature>
<evidence type="ECO:0000256" key="4">
    <source>
        <dbReference type="ARBA" id="ARBA00022692"/>
    </source>
</evidence>
<evidence type="ECO:0000256" key="1">
    <source>
        <dbReference type="ARBA" id="ARBA00004651"/>
    </source>
</evidence>
<evidence type="ECO:0000259" key="10">
    <source>
        <dbReference type="Pfam" id="PF00060"/>
    </source>
</evidence>
<dbReference type="PANTHER" id="PTHR42643:SF40">
    <property type="entry name" value="IONOTROPIC RECEPTOR 41A-RELATED"/>
    <property type="match status" value="1"/>
</dbReference>
<dbReference type="InterPro" id="IPR001320">
    <property type="entry name" value="Iontro_rcpt_C"/>
</dbReference>
<feature type="transmembrane region" description="Helical" evidence="9">
    <location>
        <begin position="340"/>
        <end position="361"/>
    </location>
</feature>
<proteinExistence type="inferred from homology"/>
<evidence type="ECO:0000256" key="5">
    <source>
        <dbReference type="ARBA" id="ARBA00022989"/>
    </source>
</evidence>
<reference evidence="11" key="1">
    <citation type="journal article" date="2023" name="G3 (Bethesda)">
        <title>Whole genome assemblies of Zophobas morio and Tenebrio molitor.</title>
        <authorList>
            <person name="Kaur S."/>
            <person name="Stinson S.A."/>
            <person name="diCenzo G.C."/>
        </authorList>
    </citation>
    <scope>NUCLEOTIDE SEQUENCE</scope>
    <source>
        <strain evidence="11">QUZm001</strain>
    </source>
</reference>
<comment type="similarity">
    <text evidence="2">Belongs to the glutamate-gated ion channel (TC 1.A.10.1) family.</text>
</comment>
<dbReference type="Gene3D" id="1.10.287.70">
    <property type="match status" value="1"/>
</dbReference>
<protein>
    <recommendedName>
        <fullName evidence="10">Ionotropic glutamate receptor C-terminal domain-containing protein</fullName>
    </recommendedName>
</protein>
<keyword evidence="6 9" id="KW-0472">Membrane</keyword>
<keyword evidence="7" id="KW-0675">Receptor</keyword>
<feature type="domain" description="Ionotropic glutamate receptor C-terminal" evidence="10">
    <location>
        <begin position="306"/>
        <end position="578"/>
    </location>
</feature>
<evidence type="ECO:0000256" key="2">
    <source>
        <dbReference type="ARBA" id="ARBA00008685"/>
    </source>
</evidence>
<dbReference type="Gene3D" id="3.40.190.10">
    <property type="entry name" value="Periplasmic binding protein-like II"/>
    <property type="match status" value="1"/>
</dbReference>
<dbReference type="PANTHER" id="PTHR42643">
    <property type="entry name" value="IONOTROPIC RECEPTOR 20A-RELATED"/>
    <property type="match status" value="1"/>
</dbReference>
<feature type="transmembrane region" description="Helical" evidence="9">
    <location>
        <begin position="373"/>
        <end position="396"/>
    </location>
</feature>
<dbReference type="GO" id="GO:0050906">
    <property type="term" value="P:detection of stimulus involved in sensory perception"/>
    <property type="evidence" value="ECO:0007669"/>
    <property type="project" value="UniProtKB-ARBA"/>
</dbReference>
<accession>A0AA38I0N7</accession>
<name>A0AA38I0N7_9CUCU</name>
<dbReference type="GO" id="GO:0015276">
    <property type="term" value="F:ligand-gated monoatomic ion channel activity"/>
    <property type="evidence" value="ECO:0007669"/>
    <property type="project" value="InterPro"/>
</dbReference>
<keyword evidence="5 9" id="KW-1133">Transmembrane helix</keyword>
<evidence type="ECO:0000256" key="8">
    <source>
        <dbReference type="ARBA" id="ARBA00023180"/>
    </source>
</evidence>
<feature type="transmembrane region" description="Helical" evidence="9">
    <location>
        <begin position="571"/>
        <end position="591"/>
    </location>
</feature>
<keyword evidence="8" id="KW-0325">Glycoprotein</keyword>
<dbReference type="GO" id="GO:0005886">
    <property type="term" value="C:plasma membrane"/>
    <property type="evidence" value="ECO:0007669"/>
    <property type="project" value="UniProtKB-SubCell"/>
</dbReference>
<keyword evidence="4 9" id="KW-0812">Transmembrane</keyword>
<dbReference type="EMBL" id="JALNTZ010000006">
    <property type="protein sequence ID" value="KAJ3648073.1"/>
    <property type="molecule type" value="Genomic_DNA"/>
</dbReference>
<sequence>MLLLNSYTNVLVNLILRSYFDDHRCLLIFTDTDLDYDGHIPAVRIKIADGWVDYGLIFHYHGCQGVVIYSQNPQTIFVEFETQIRLKMERFNRRRFLIITYNPTTKIEPEFFALKELEFVSDLLLVLPDTGDNITTFALKTHKYVGTSNNNEPVLLDKWFTQNQSFLFGANLYPDKLSNQLGRPLKMATFTYEPYSVIGQKVDNHYGSELVSGVQFGLKYNMTPIPIVNEKDYWGEIFSNWSGNGLLGNLVEDNADIGFSALYTWEICYHYLDLSKPLVRTGITCLVPAPKLAARWLTPLFSYAPELWLYIIIVFIASILILSLILLWYHHKSDKKPEKYPHFVALAVKIVLKPVLLQALNKNEIPLDVASKFMLALMLVFSLFLTSTYSSGLATVMTLPRYEDSIDTVKDFADSGLDWGATQDAWITSIQNAEEPIYVQIVSKFHPTPEDELHRLSKTGQFAFSIERLPFENFAVGEYIDEDTIGNFHLMEEDFYWEQCVIMLRKNSVLLPSLDLFVLRIFEAGLISKWQNTAVEMSMNTEVQRVVKYYKYHIIEHEVVKLKWSHVEGTFAILALGCTVSLVVFVVELMFQREK</sequence>
<organism evidence="11 12">
    <name type="scientific">Zophobas morio</name>
    <dbReference type="NCBI Taxonomy" id="2755281"/>
    <lineage>
        <taxon>Eukaryota</taxon>
        <taxon>Metazoa</taxon>
        <taxon>Ecdysozoa</taxon>
        <taxon>Arthropoda</taxon>
        <taxon>Hexapoda</taxon>
        <taxon>Insecta</taxon>
        <taxon>Pterygota</taxon>
        <taxon>Neoptera</taxon>
        <taxon>Endopterygota</taxon>
        <taxon>Coleoptera</taxon>
        <taxon>Polyphaga</taxon>
        <taxon>Cucujiformia</taxon>
        <taxon>Tenebrionidae</taxon>
        <taxon>Zophobas</taxon>
    </lineage>
</organism>
<dbReference type="Pfam" id="PF00060">
    <property type="entry name" value="Lig_chan"/>
    <property type="match status" value="1"/>
</dbReference>
<evidence type="ECO:0000256" key="7">
    <source>
        <dbReference type="ARBA" id="ARBA00023170"/>
    </source>
</evidence>
<keyword evidence="12" id="KW-1185">Reference proteome</keyword>
<dbReference type="AlphaFoldDB" id="A0AA38I0N7"/>
<evidence type="ECO:0000256" key="3">
    <source>
        <dbReference type="ARBA" id="ARBA00022475"/>
    </source>
</evidence>
<dbReference type="InterPro" id="IPR052192">
    <property type="entry name" value="Insect_Ionotropic_Sensory_Rcpt"/>
</dbReference>
<evidence type="ECO:0000313" key="12">
    <source>
        <dbReference type="Proteomes" id="UP001168821"/>
    </source>
</evidence>
<evidence type="ECO:0000256" key="9">
    <source>
        <dbReference type="SAM" id="Phobius"/>
    </source>
</evidence>